<comment type="caution">
    <text evidence="2">The sequence shown here is derived from an EMBL/GenBank/DDBJ whole genome shotgun (WGS) entry which is preliminary data.</text>
</comment>
<gene>
    <name evidence="2" type="ORF">DM484_06050</name>
</gene>
<dbReference type="Proteomes" id="UP000249396">
    <property type="component" value="Unassembled WGS sequence"/>
</dbReference>
<dbReference type="AlphaFoldDB" id="A0A2W4RF70"/>
<accession>A0A2W4RF70</accession>
<dbReference type="InterPro" id="IPR007460">
    <property type="entry name" value="BrnT_toxin"/>
</dbReference>
<reference evidence="2 3" key="1">
    <citation type="journal article" date="2018" name="Aquat. Microb. Ecol.">
        <title>Gammaproteobacterial methanotrophs dominate.</title>
        <authorList>
            <person name="Rissanen A.J."/>
            <person name="Saarenheimo J."/>
            <person name="Tiirola M."/>
            <person name="Peura S."/>
            <person name="Aalto S.L."/>
            <person name="Karvinen A."/>
            <person name="Nykanen H."/>
        </authorList>
    </citation>
    <scope>NUCLEOTIDE SEQUENCE [LARGE SCALE GENOMIC DNA]</scope>
    <source>
        <strain evidence="2">AMbin10</strain>
    </source>
</reference>
<keyword evidence="1" id="KW-0472">Membrane</keyword>
<name>A0A2W4RF70_9GAMM</name>
<evidence type="ECO:0000313" key="2">
    <source>
        <dbReference type="EMBL" id="PZN82665.1"/>
    </source>
</evidence>
<feature type="transmembrane region" description="Helical" evidence="1">
    <location>
        <begin position="50"/>
        <end position="67"/>
    </location>
</feature>
<evidence type="ECO:0000313" key="3">
    <source>
        <dbReference type="Proteomes" id="UP000249396"/>
    </source>
</evidence>
<evidence type="ECO:0000256" key="1">
    <source>
        <dbReference type="SAM" id="Phobius"/>
    </source>
</evidence>
<keyword evidence="1" id="KW-0812">Transmembrane</keyword>
<sequence length="99" mass="11942">MNLRYTWNETKRRKNLRKHGLDLRDGWKVLESRYRLEVGSARDHEPRQQVFAYVYGVLSVLSLVYVPDEDAIHFISLRRASRKEREVYYAWLDSEDVQP</sequence>
<dbReference type="Pfam" id="PF04365">
    <property type="entry name" value="BrnT_toxin"/>
    <property type="match status" value="1"/>
</dbReference>
<protein>
    <submittedName>
        <fullName evidence="2">BrnT family toxin</fullName>
    </submittedName>
</protein>
<keyword evidence="1" id="KW-1133">Transmembrane helix</keyword>
<organism evidence="2 3">
    <name type="scientific">Candidatus Methylumidiphilus alinenensis</name>
    <dbReference type="NCBI Taxonomy" id="2202197"/>
    <lineage>
        <taxon>Bacteria</taxon>
        <taxon>Pseudomonadati</taxon>
        <taxon>Pseudomonadota</taxon>
        <taxon>Gammaproteobacteria</taxon>
        <taxon>Methylococcales</taxon>
        <taxon>Candidatus Methylumidiphilus</taxon>
    </lineage>
</organism>
<dbReference type="InterPro" id="IPR038573">
    <property type="entry name" value="BrnT_sf"/>
</dbReference>
<proteinExistence type="predicted"/>
<dbReference type="Gene3D" id="3.10.450.530">
    <property type="entry name" value="Ribonuclease toxin, BrnT, of type II toxin-antitoxin system"/>
    <property type="match status" value="1"/>
</dbReference>
<dbReference type="EMBL" id="QJPH01000208">
    <property type="protein sequence ID" value="PZN82665.1"/>
    <property type="molecule type" value="Genomic_DNA"/>
</dbReference>